<proteinExistence type="predicted"/>
<sequence>MAIASATFRGNVLFFYYSDASNLFGNINAIIIPTRTIRRPNDSDGSTWGSGSGINGNSTEMEEPTYKFTPQSIHGANIGTSLTSYFPDGGEGGESSGDKGSAGRVNLVSVATRVPFGYRYDLLMAISPPSPQSSGSAPSIPMLLRLLPIMPNKGSGQFGIEWMYERLNFDRTPELLPSGVSRYAISSGIAMADGSHSQESEGSAIYQLYTEVDDVATAKSSRYRLKKIDVASLDQSNGQPTKNILWEETLDTLDNTVNPRLLRFKTGSDNVAFYYDGVVIGQCRSPNTGTCLAFFNKESVATVSTTTPFESTACIAADNGIIVMVTPLSTYTYSFPTTNAVTGSSGSWNNRYTNGTKPDAINSPILTCVAKDYMFFSIQKSEDSKDPIISTLDFSFSSSWTWQRASLERSSFAEGENPRGQLAPGVLAAIVIAAVAALTGIAILWMRRTKSTSRLRNKLSGGAAAARSLVSPPTLTTVDSHRHMPGGGSTISPRSLSTLRPASAASGEGIFIPMQTMNNGGILGQQQSTSHTNSWSNYPSSSSSSTTGAAAAGAYNQRSSFPTTASGVPITASMPCQVVTMPSTQSSFIASSLVAAPYRPFVIPSSPLPCESEISTPLVHANRVITNNSGTDTVAEPDAIGNKQEYDHNNRNVYQNAPSSSASSSQRPNPLYESDAEEIVRAQRNTRQMQEMLSPTLANAQLILQQSQQPRQAHGQ</sequence>
<feature type="compositionally biased region" description="Polar residues" evidence="1">
    <location>
        <begin position="490"/>
        <end position="499"/>
    </location>
</feature>
<feature type="transmembrane region" description="Helical" evidence="2">
    <location>
        <begin position="426"/>
        <end position="446"/>
    </location>
</feature>
<dbReference type="GeneID" id="33572452"/>
<dbReference type="RefSeq" id="XP_021876959.1">
    <property type="nucleotide sequence ID" value="XM_022030611.1"/>
</dbReference>
<keyword evidence="4" id="KW-1185">Reference proteome</keyword>
<dbReference type="EMBL" id="MCFF01000052">
    <property type="protein sequence ID" value="ORZ05184.1"/>
    <property type="molecule type" value="Genomic_DNA"/>
</dbReference>
<feature type="region of interest" description="Disordered" evidence="1">
    <location>
        <begin position="643"/>
        <end position="672"/>
    </location>
</feature>
<keyword evidence="2" id="KW-1133">Transmembrane helix</keyword>
<reference evidence="3 4" key="1">
    <citation type="submission" date="2016-07" db="EMBL/GenBank/DDBJ databases">
        <title>Pervasive Adenine N6-methylation of Active Genes in Fungi.</title>
        <authorList>
            <consortium name="DOE Joint Genome Institute"/>
            <person name="Mondo S.J."/>
            <person name="Dannebaum R.O."/>
            <person name="Kuo R.C."/>
            <person name="Labutti K."/>
            <person name="Haridas S."/>
            <person name="Kuo A."/>
            <person name="Salamov A."/>
            <person name="Ahrendt S.R."/>
            <person name="Lipzen A."/>
            <person name="Sullivan W."/>
            <person name="Andreopoulos W.B."/>
            <person name="Clum A."/>
            <person name="Lindquist E."/>
            <person name="Daum C."/>
            <person name="Ramamoorthy G.K."/>
            <person name="Gryganskyi A."/>
            <person name="Culley D."/>
            <person name="Magnuson J.K."/>
            <person name="James T.Y."/>
            <person name="O'Malley M.A."/>
            <person name="Stajich J.E."/>
            <person name="Spatafora J.W."/>
            <person name="Visel A."/>
            <person name="Grigoriev I.V."/>
        </authorList>
    </citation>
    <scope>NUCLEOTIDE SEQUENCE [LARGE SCALE GENOMIC DNA]</scope>
    <source>
        <strain evidence="3 4">NRRL 3116</strain>
    </source>
</reference>
<accession>A0A1Y2GA01</accession>
<keyword evidence="2" id="KW-0472">Membrane</keyword>
<feature type="compositionally biased region" description="Polar residues" evidence="1">
    <location>
        <begin position="521"/>
        <end position="539"/>
    </location>
</feature>
<evidence type="ECO:0000256" key="2">
    <source>
        <dbReference type="SAM" id="Phobius"/>
    </source>
</evidence>
<gene>
    <name evidence="3" type="ORF">BCR41DRAFT_425643</name>
</gene>
<protein>
    <submittedName>
        <fullName evidence="3">Uncharacterized protein</fullName>
    </submittedName>
</protein>
<name>A0A1Y2GA01_9FUNG</name>
<dbReference type="Proteomes" id="UP000193648">
    <property type="component" value="Unassembled WGS sequence"/>
</dbReference>
<feature type="region of interest" description="Disordered" evidence="1">
    <location>
        <begin position="41"/>
        <end position="60"/>
    </location>
</feature>
<keyword evidence="2" id="KW-0812">Transmembrane</keyword>
<feature type="region of interest" description="Disordered" evidence="1">
    <location>
        <begin position="521"/>
        <end position="549"/>
    </location>
</feature>
<evidence type="ECO:0000256" key="1">
    <source>
        <dbReference type="SAM" id="MobiDB-lite"/>
    </source>
</evidence>
<feature type="compositionally biased region" description="Low complexity" evidence="1">
    <location>
        <begin position="540"/>
        <end position="549"/>
    </location>
</feature>
<feature type="region of interest" description="Disordered" evidence="1">
    <location>
        <begin position="470"/>
        <end position="499"/>
    </location>
</feature>
<comment type="caution">
    <text evidence="3">The sequence shown here is derived from an EMBL/GenBank/DDBJ whole genome shotgun (WGS) entry which is preliminary data.</text>
</comment>
<dbReference type="AlphaFoldDB" id="A0A1Y2GA01"/>
<organism evidence="3 4">
    <name type="scientific">Lobosporangium transversale</name>
    <dbReference type="NCBI Taxonomy" id="64571"/>
    <lineage>
        <taxon>Eukaryota</taxon>
        <taxon>Fungi</taxon>
        <taxon>Fungi incertae sedis</taxon>
        <taxon>Mucoromycota</taxon>
        <taxon>Mortierellomycotina</taxon>
        <taxon>Mortierellomycetes</taxon>
        <taxon>Mortierellales</taxon>
        <taxon>Mortierellaceae</taxon>
        <taxon>Lobosporangium</taxon>
    </lineage>
</organism>
<dbReference type="InParanoid" id="A0A1Y2GA01"/>
<dbReference type="OrthoDB" id="2338679at2759"/>
<evidence type="ECO:0000313" key="3">
    <source>
        <dbReference type="EMBL" id="ORZ05184.1"/>
    </source>
</evidence>
<evidence type="ECO:0000313" key="4">
    <source>
        <dbReference type="Proteomes" id="UP000193648"/>
    </source>
</evidence>